<dbReference type="AlphaFoldDB" id="A0A377TVS7"/>
<proteinExistence type="predicted"/>
<name>A0A377TVS7_KLEPN</name>
<gene>
    <name evidence="2" type="ORF">NCTC9140_04495</name>
</gene>
<reference evidence="2 3" key="1">
    <citation type="submission" date="2018-06" db="EMBL/GenBank/DDBJ databases">
        <authorList>
            <consortium name="Pathogen Informatics"/>
            <person name="Doyle S."/>
        </authorList>
    </citation>
    <scope>NUCLEOTIDE SEQUENCE [LARGE SCALE GENOMIC DNA]</scope>
    <source>
        <strain evidence="2 3">NCTC9140</strain>
    </source>
</reference>
<dbReference type="Proteomes" id="UP000254938">
    <property type="component" value="Unassembled WGS sequence"/>
</dbReference>
<sequence>MRLFRSALLMLALLFPLSGICCNYNFIGSPYTVDYGNIIVQRDVPVGQAISNEIYGSLAHAYSCVTTGNEGSSSGMKSGVLPYVATYGRGAFIKPMCLGWVFLLAFI</sequence>
<evidence type="ECO:0000256" key="1">
    <source>
        <dbReference type="SAM" id="SignalP"/>
    </source>
</evidence>
<accession>A0A377TVS7</accession>
<dbReference type="EMBL" id="UGKQ01000007">
    <property type="protein sequence ID" value="STS82744.1"/>
    <property type="molecule type" value="Genomic_DNA"/>
</dbReference>
<protein>
    <submittedName>
        <fullName evidence="2">Fimbrial protein</fullName>
    </submittedName>
</protein>
<keyword evidence="1" id="KW-0732">Signal</keyword>
<evidence type="ECO:0000313" key="2">
    <source>
        <dbReference type="EMBL" id="STS82744.1"/>
    </source>
</evidence>
<feature type="signal peptide" evidence="1">
    <location>
        <begin position="1"/>
        <end position="21"/>
    </location>
</feature>
<feature type="chain" id="PRO_5016590718" evidence="1">
    <location>
        <begin position="22"/>
        <end position="107"/>
    </location>
</feature>
<organism evidence="2 3">
    <name type="scientific">Klebsiella pneumoniae</name>
    <dbReference type="NCBI Taxonomy" id="573"/>
    <lineage>
        <taxon>Bacteria</taxon>
        <taxon>Pseudomonadati</taxon>
        <taxon>Pseudomonadota</taxon>
        <taxon>Gammaproteobacteria</taxon>
        <taxon>Enterobacterales</taxon>
        <taxon>Enterobacteriaceae</taxon>
        <taxon>Klebsiella/Raoultella group</taxon>
        <taxon>Klebsiella</taxon>
        <taxon>Klebsiella pneumoniae complex</taxon>
    </lineage>
</organism>
<evidence type="ECO:0000313" key="3">
    <source>
        <dbReference type="Proteomes" id="UP000254938"/>
    </source>
</evidence>